<evidence type="ECO:0000313" key="2">
    <source>
        <dbReference type="Proteomes" id="UP000003805"/>
    </source>
</evidence>
<dbReference type="HOGENOM" id="CLU_2619094_0_0_10"/>
<protein>
    <submittedName>
        <fullName evidence="1">Uncharacterized protein</fullName>
    </submittedName>
</protein>
<dbReference type="AlphaFoldDB" id="D7NCD6"/>
<evidence type="ECO:0000313" key="1">
    <source>
        <dbReference type="EMBL" id="EFI48824.1"/>
    </source>
</evidence>
<proteinExistence type="predicted"/>
<sequence length="78" mass="9017">MFFTFTFIYLSISVSDFDLTFRPLVVIFDFYSAKVSQAGNTANTGTSPIGGKLFMTLRNQRLRFPENFYRPILCLKFP</sequence>
<dbReference type="Proteomes" id="UP000003805">
    <property type="component" value="Unassembled WGS sequence"/>
</dbReference>
<organism evidence="1 2">
    <name type="scientific">Segatella oris C735</name>
    <dbReference type="NCBI Taxonomy" id="563008"/>
    <lineage>
        <taxon>Bacteria</taxon>
        <taxon>Pseudomonadati</taxon>
        <taxon>Bacteroidota</taxon>
        <taxon>Bacteroidia</taxon>
        <taxon>Bacteroidales</taxon>
        <taxon>Prevotellaceae</taxon>
        <taxon>Segatella</taxon>
    </lineage>
</organism>
<keyword evidence="2" id="KW-1185">Reference proteome</keyword>
<reference evidence="1 2" key="1">
    <citation type="submission" date="2010-02" db="EMBL/GenBank/DDBJ databases">
        <title>The Genome Sequence of Prevotella oris strain C735.</title>
        <authorList>
            <consortium name="The Broad Institute Genome Sequencing Platform"/>
            <person name="Ward D."/>
            <person name="Feldgarden M."/>
            <person name="Earl A."/>
            <person name="Young S.K."/>
            <person name="Zeng Q."/>
            <person name="Koehrsen M."/>
            <person name="Alvarado L."/>
            <person name="Berlin A."/>
            <person name="Bochicchio J."/>
            <person name="Borenstein D."/>
            <person name="Chapman S.B."/>
            <person name="Chen Z."/>
            <person name="Engels R."/>
            <person name="Freedman E."/>
            <person name="Gellesch M."/>
            <person name="Goldberg J."/>
            <person name="Griggs A."/>
            <person name="Gujja S."/>
            <person name="Heilman E."/>
            <person name="Heiman D."/>
            <person name="Hepburn T."/>
            <person name="Howarth C."/>
            <person name="Jen D."/>
            <person name="Larson L."/>
            <person name="Mehta T."/>
            <person name="Park D."/>
            <person name="Pearson M."/>
            <person name="Roberts A."/>
            <person name="Saif S."/>
            <person name="Shea T."/>
            <person name="Shenoy N."/>
            <person name="Sisk P."/>
            <person name="Stolte C."/>
            <person name="Sykes S."/>
            <person name="Thomson T."/>
            <person name="Walk T."/>
            <person name="White J."/>
            <person name="Yandava C."/>
            <person name="Sibley C.D."/>
            <person name="Field T.R."/>
            <person name="Grinwis M."/>
            <person name="Eshaghurshan C.S."/>
            <person name="Surette M.G."/>
            <person name="Haas B."/>
            <person name="Nusbaum C."/>
            <person name="Birren B."/>
        </authorList>
    </citation>
    <scope>NUCLEOTIDE SEQUENCE [LARGE SCALE GENOMIC DNA]</scope>
    <source>
        <strain evidence="1 2">C735</strain>
    </source>
</reference>
<accession>D7NCD6</accession>
<dbReference type="EMBL" id="GL349566">
    <property type="protein sequence ID" value="EFI48824.1"/>
    <property type="molecule type" value="Genomic_DNA"/>
</dbReference>
<name>D7NCD6_9BACT</name>
<gene>
    <name evidence="1" type="ORF">HMPREF0665_01199</name>
</gene>